<feature type="region of interest" description="Disordered" evidence="6">
    <location>
        <begin position="50"/>
        <end position="81"/>
    </location>
</feature>
<feature type="transmembrane region" description="Helical" evidence="7">
    <location>
        <begin position="90"/>
        <end position="111"/>
    </location>
</feature>
<evidence type="ECO:0000256" key="3">
    <source>
        <dbReference type="ARBA" id="ARBA00022746"/>
    </source>
</evidence>
<evidence type="ECO:0000313" key="8">
    <source>
        <dbReference type="EnsemblPlants" id="AET4Gv20755100.7"/>
    </source>
</evidence>
<reference evidence="8" key="4">
    <citation type="submission" date="2019-03" db="UniProtKB">
        <authorList>
            <consortium name="EnsemblPlants"/>
        </authorList>
    </citation>
    <scope>IDENTIFICATION</scope>
</reference>
<dbReference type="PANTHER" id="PTHR31899">
    <property type="entry name" value="BETA-CAROTENE 3-HYDROXYLASE 1, CHLOROPLASTIC"/>
    <property type="match status" value="1"/>
</dbReference>
<evidence type="ECO:0000256" key="1">
    <source>
        <dbReference type="ARBA" id="ARBA00004508"/>
    </source>
</evidence>
<keyword evidence="7" id="KW-1133">Transmembrane helix</keyword>
<reference evidence="9" key="2">
    <citation type="journal article" date="2017" name="Nat. Plants">
        <title>The Aegilops tauschii genome reveals multiple impacts of transposons.</title>
        <authorList>
            <person name="Zhao G."/>
            <person name="Zou C."/>
            <person name="Li K."/>
            <person name="Wang K."/>
            <person name="Li T."/>
            <person name="Gao L."/>
            <person name="Zhang X."/>
            <person name="Wang H."/>
            <person name="Yang Z."/>
            <person name="Liu X."/>
            <person name="Jiang W."/>
            <person name="Mao L."/>
            <person name="Kong X."/>
            <person name="Jiao Y."/>
            <person name="Jia J."/>
        </authorList>
    </citation>
    <scope>NUCLEOTIDE SEQUENCE [LARGE SCALE GENOMIC DNA]</scope>
    <source>
        <strain evidence="9">cv. AL8/78</strain>
    </source>
</reference>
<evidence type="ECO:0000256" key="2">
    <source>
        <dbReference type="ARBA" id="ARBA00009324"/>
    </source>
</evidence>
<evidence type="ECO:0000256" key="7">
    <source>
        <dbReference type="SAM" id="Phobius"/>
    </source>
</evidence>
<dbReference type="PANTHER" id="PTHR31899:SF9">
    <property type="entry name" value="BETA-CAROTENE 3-HYDROXYLASE 1, CHLOROPLASTIC"/>
    <property type="match status" value="1"/>
</dbReference>
<keyword evidence="9" id="KW-1185">Reference proteome</keyword>
<keyword evidence="3" id="KW-0125">Carotenoid biosynthesis</keyword>
<keyword evidence="7" id="KW-0812">Transmembrane</keyword>
<comment type="subcellular location">
    <subcellularLocation>
        <location evidence="1">Plastid</location>
        <location evidence="1">Chloroplast membrane</location>
        <topology evidence="1">Multi-pass membrane protein</topology>
    </subcellularLocation>
</comment>
<feature type="region of interest" description="Disordered" evidence="6">
    <location>
        <begin position="161"/>
        <end position="248"/>
    </location>
</feature>
<dbReference type="GO" id="GO:0010291">
    <property type="term" value="F:beta-carotene 3-hydroxylase activity"/>
    <property type="evidence" value="ECO:0007669"/>
    <property type="project" value="UniProtKB-EC"/>
</dbReference>
<organism evidence="8 9">
    <name type="scientific">Aegilops tauschii subsp. strangulata</name>
    <name type="common">Goatgrass</name>
    <dbReference type="NCBI Taxonomy" id="200361"/>
    <lineage>
        <taxon>Eukaryota</taxon>
        <taxon>Viridiplantae</taxon>
        <taxon>Streptophyta</taxon>
        <taxon>Embryophyta</taxon>
        <taxon>Tracheophyta</taxon>
        <taxon>Spermatophyta</taxon>
        <taxon>Magnoliopsida</taxon>
        <taxon>Liliopsida</taxon>
        <taxon>Poales</taxon>
        <taxon>Poaceae</taxon>
        <taxon>BOP clade</taxon>
        <taxon>Pooideae</taxon>
        <taxon>Triticodae</taxon>
        <taxon>Triticeae</taxon>
        <taxon>Triticinae</taxon>
        <taxon>Aegilops</taxon>
    </lineage>
</organism>
<dbReference type="GO" id="GO:0031969">
    <property type="term" value="C:chloroplast membrane"/>
    <property type="evidence" value="ECO:0007669"/>
    <property type="project" value="UniProtKB-SubCell"/>
</dbReference>
<dbReference type="AlphaFoldDB" id="A0A453J1H0"/>
<name>A0A453J1H0_AEGTS</name>
<evidence type="ECO:0000313" key="9">
    <source>
        <dbReference type="Proteomes" id="UP000015105"/>
    </source>
</evidence>
<dbReference type="EC" id="1.14.15.24" evidence="5"/>
<feature type="compositionally biased region" description="Basic residues" evidence="6">
    <location>
        <begin position="171"/>
        <end position="187"/>
    </location>
</feature>
<comment type="similarity">
    <text evidence="2">Belongs to the sterol desaturase family.</text>
</comment>
<proteinExistence type="inferred from homology"/>
<reference evidence="9" key="1">
    <citation type="journal article" date="2014" name="Science">
        <title>Ancient hybridizations among the ancestral genomes of bread wheat.</title>
        <authorList>
            <consortium name="International Wheat Genome Sequencing Consortium,"/>
            <person name="Marcussen T."/>
            <person name="Sandve S.R."/>
            <person name="Heier L."/>
            <person name="Spannagl M."/>
            <person name="Pfeifer M."/>
            <person name="Jakobsen K.S."/>
            <person name="Wulff B.B."/>
            <person name="Steuernagel B."/>
            <person name="Mayer K.F."/>
            <person name="Olsen O.A."/>
        </authorList>
    </citation>
    <scope>NUCLEOTIDE SEQUENCE [LARGE SCALE GENOMIC DNA]</scope>
    <source>
        <strain evidence="9">cv. AL8/78</strain>
    </source>
</reference>
<sequence length="269" mass="28847">MAVARLVAAPFPLAAARARVPPARLPFAPLSARPLSRRAAAPALRVASDGNGGLVPARPGQEAPEDAATAPARGAVSERAARKESERRTYLVAALMSSLGITSMAAAAVYYRFAWQMESEQNSSCRRAFPLKINRTACAGGDGVLGAVGAPGAVARVAVGHARVAPPPPRRALRAQRRVRHRQRRPGHGPPRLRLLQPRPPPRPLLRRRSRDHAVRDGLHVRPRRPGPPPLPRGPHRERALLPASRRRAPAITWTSSTACHTGCSSAPR</sequence>
<evidence type="ECO:0000256" key="6">
    <source>
        <dbReference type="SAM" id="MobiDB-lite"/>
    </source>
</evidence>
<evidence type="ECO:0000256" key="4">
    <source>
        <dbReference type="ARBA" id="ARBA00023002"/>
    </source>
</evidence>
<evidence type="ECO:0000256" key="5">
    <source>
        <dbReference type="ARBA" id="ARBA00026097"/>
    </source>
</evidence>
<dbReference type="Gramene" id="AET4Gv20755100.7">
    <property type="protein sequence ID" value="AET4Gv20755100.7"/>
    <property type="gene ID" value="AET4Gv20755100"/>
</dbReference>
<keyword evidence="4" id="KW-0560">Oxidoreductase</keyword>
<dbReference type="GO" id="GO:0016119">
    <property type="term" value="P:carotene metabolic process"/>
    <property type="evidence" value="ECO:0007669"/>
    <property type="project" value="TreeGrafter"/>
</dbReference>
<reference evidence="8" key="3">
    <citation type="journal article" date="2017" name="Nature">
        <title>Genome sequence of the progenitor of the wheat D genome Aegilops tauschii.</title>
        <authorList>
            <person name="Luo M.C."/>
            <person name="Gu Y.Q."/>
            <person name="Puiu D."/>
            <person name="Wang H."/>
            <person name="Twardziok S.O."/>
            <person name="Deal K.R."/>
            <person name="Huo N."/>
            <person name="Zhu T."/>
            <person name="Wang L."/>
            <person name="Wang Y."/>
            <person name="McGuire P.E."/>
            <person name="Liu S."/>
            <person name="Long H."/>
            <person name="Ramasamy R.K."/>
            <person name="Rodriguez J.C."/>
            <person name="Van S.L."/>
            <person name="Yuan L."/>
            <person name="Wang Z."/>
            <person name="Xia Z."/>
            <person name="Xiao L."/>
            <person name="Anderson O.D."/>
            <person name="Ouyang S."/>
            <person name="Liang Y."/>
            <person name="Zimin A.V."/>
            <person name="Pertea G."/>
            <person name="Qi P."/>
            <person name="Bennetzen J.L."/>
            <person name="Dai X."/>
            <person name="Dawson M.W."/>
            <person name="Muller H.G."/>
            <person name="Kugler K."/>
            <person name="Rivarola-Duarte L."/>
            <person name="Spannagl M."/>
            <person name="Mayer K.F.X."/>
            <person name="Lu F.H."/>
            <person name="Bevan M.W."/>
            <person name="Leroy P."/>
            <person name="Li P."/>
            <person name="You F.M."/>
            <person name="Sun Q."/>
            <person name="Liu Z."/>
            <person name="Lyons E."/>
            <person name="Wicker T."/>
            <person name="Salzberg S.L."/>
            <person name="Devos K.M."/>
            <person name="Dvorak J."/>
        </authorList>
    </citation>
    <scope>NUCLEOTIDE SEQUENCE [LARGE SCALE GENOMIC DNA]</scope>
    <source>
        <strain evidence="8">cv. AL8/78</strain>
    </source>
</reference>
<reference evidence="8" key="5">
    <citation type="journal article" date="2021" name="G3 (Bethesda)">
        <title>Aegilops tauschii genome assembly Aet v5.0 features greater sequence contiguity and improved annotation.</title>
        <authorList>
            <person name="Wang L."/>
            <person name="Zhu T."/>
            <person name="Rodriguez J.C."/>
            <person name="Deal K.R."/>
            <person name="Dubcovsky J."/>
            <person name="McGuire P.E."/>
            <person name="Lux T."/>
            <person name="Spannagl M."/>
            <person name="Mayer K.F.X."/>
            <person name="Baldrich P."/>
            <person name="Meyers B.C."/>
            <person name="Huo N."/>
            <person name="Gu Y.Q."/>
            <person name="Zhou H."/>
            <person name="Devos K.M."/>
            <person name="Bennetzen J.L."/>
            <person name="Unver T."/>
            <person name="Budak H."/>
            <person name="Gulick P.J."/>
            <person name="Galiba G."/>
            <person name="Kalapos B."/>
            <person name="Nelson D.R."/>
            <person name="Li P."/>
            <person name="You F.M."/>
            <person name="Luo M.C."/>
            <person name="Dvorak J."/>
        </authorList>
    </citation>
    <scope>NUCLEOTIDE SEQUENCE [LARGE SCALE GENOMIC DNA]</scope>
    <source>
        <strain evidence="8">cv. AL8/78</strain>
    </source>
</reference>
<dbReference type="EnsemblPlants" id="AET4Gv20755100.7">
    <property type="protein sequence ID" value="AET4Gv20755100.7"/>
    <property type="gene ID" value="AET4Gv20755100"/>
</dbReference>
<dbReference type="Proteomes" id="UP000015105">
    <property type="component" value="Chromosome 4D"/>
</dbReference>
<dbReference type="InterPro" id="IPR045019">
    <property type="entry name" value="BETA-OHASE-like"/>
</dbReference>
<accession>A0A453J1H0</accession>
<dbReference type="GO" id="GO:0016123">
    <property type="term" value="P:xanthophyll biosynthetic process"/>
    <property type="evidence" value="ECO:0007669"/>
    <property type="project" value="TreeGrafter"/>
</dbReference>
<keyword evidence="7" id="KW-0472">Membrane</keyword>
<protein>
    <recommendedName>
        <fullName evidence="5">beta-carotene 3-hydroxylase</fullName>
        <ecNumber evidence="5">1.14.15.24</ecNumber>
    </recommendedName>
</protein>